<dbReference type="EMBL" id="BAAAQM010000101">
    <property type="protein sequence ID" value="GAA2007802.1"/>
    <property type="molecule type" value="Genomic_DNA"/>
</dbReference>
<dbReference type="Proteomes" id="UP001499854">
    <property type="component" value="Unassembled WGS sequence"/>
</dbReference>
<comment type="caution">
    <text evidence="2">The sequence shown here is derived from an EMBL/GenBank/DDBJ whole genome shotgun (WGS) entry which is preliminary data.</text>
</comment>
<name>A0ABP5EWR0_9ACTN</name>
<protein>
    <submittedName>
        <fullName evidence="2">Ferritin-like domain-containing protein</fullName>
    </submittedName>
</protein>
<dbReference type="Gene3D" id="1.20.1260.10">
    <property type="match status" value="1"/>
</dbReference>
<dbReference type="InterPro" id="IPR029447">
    <property type="entry name" value="DUF4439"/>
</dbReference>
<dbReference type="RefSeq" id="WP_344663178.1">
    <property type="nucleotide sequence ID" value="NZ_BAAAQM010000101.1"/>
</dbReference>
<dbReference type="InterPro" id="IPR009078">
    <property type="entry name" value="Ferritin-like_SF"/>
</dbReference>
<feature type="domain" description="DUF4439" evidence="1">
    <location>
        <begin position="4"/>
        <end position="133"/>
    </location>
</feature>
<dbReference type="CDD" id="cd00657">
    <property type="entry name" value="Ferritin_like"/>
    <property type="match status" value="1"/>
</dbReference>
<evidence type="ECO:0000313" key="3">
    <source>
        <dbReference type="Proteomes" id="UP001499854"/>
    </source>
</evidence>
<reference evidence="3" key="1">
    <citation type="journal article" date="2019" name="Int. J. Syst. Evol. Microbiol.">
        <title>The Global Catalogue of Microorganisms (GCM) 10K type strain sequencing project: providing services to taxonomists for standard genome sequencing and annotation.</title>
        <authorList>
            <consortium name="The Broad Institute Genomics Platform"/>
            <consortium name="The Broad Institute Genome Sequencing Center for Infectious Disease"/>
            <person name="Wu L."/>
            <person name="Ma J."/>
        </authorList>
    </citation>
    <scope>NUCLEOTIDE SEQUENCE [LARGE SCALE GENOMIC DNA]</scope>
    <source>
        <strain evidence="3">JCM 16013</strain>
    </source>
</reference>
<dbReference type="SUPFAM" id="SSF47240">
    <property type="entry name" value="Ferritin-like"/>
    <property type="match status" value="1"/>
</dbReference>
<proteinExistence type="predicted"/>
<accession>A0ABP5EWR0</accession>
<evidence type="ECO:0000313" key="2">
    <source>
        <dbReference type="EMBL" id="GAA2007802.1"/>
    </source>
</evidence>
<dbReference type="InterPro" id="IPR012347">
    <property type="entry name" value="Ferritin-like"/>
</dbReference>
<sequence length="135" mass="14394">MNPLQTALENEHAAVYGYGVLAVRLAGAQRDAARNAFDTHRARRDILIGLIEEQGDEPVAAAPAYALPFPVATAADASRLAAHLEERLGASYADVVQASSGDTRRTGLEWLTDAAVRAVRWRGTSVAFPGLPERG</sequence>
<keyword evidence="3" id="KW-1185">Reference proteome</keyword>
<gene>
    <name evidence="2" type="ORF">GCM10009838_87710</name>
</gene>
<dbReference type="Pfam" id="PF14530">
    <property type="entry name" value="DUF4439"/>
    <property type="match status" value="1"/>
</dbReference>
<organism evidence="2 3">
    <name type="scientific">Catenulispora subtropica</name>
    <dbReference type="NCBI Taxonomy" id="450798"/>
    <lineage>
        <taxon>Bacteria</taxon>
        <taxon>Bacillati</taxon>
        <taxon>Actinomycetota</taxon>
        <taxon>Actinomycetes</taxon>
        <taxon>Catenulisporales</taxon>
        <taxon>Catenulisporaceae</taxon>
        <taxon>Catenulispora</taxon>
    </lineage>
</organism>
<evidence type="ECO:0000259" key="1">
    <source>
        <dbReference type="Pfam" id="PF14530"/>
    </source>
</evidence>